<dbReference type="SUPFAM" id="SSF52540">
    <property type="entry name" value="P-loop containing nucleoside triphosphate hydrolases"/>
    <property type="match status" value="1"/>
</dbReference>
<comment type="similarity">
    <text evidence="1">Belongs to the sulfotransferase 1 family.</text>
</comment>
<dbReference type="Proteomes" id="UP000499080">
    <property type="component" value="Unassembled WGS sequence"/>
</dbReference>
<name>A0A4Y1ZML0_ARAVE</name>
<organism evidence="4 5">
    <name type="scientific">Araneus ventricosus</name>
    <name type="common">Orbweaver spider</name>
    <name type="synonym">Epeira ventricosa</name>
    <dbReference type="NCBI Taxonomy" id="182803"/>
    <lineage>
        <taxon>Eukaryota</taxon>
        <taxon>Metazoa</taxon>
        <taxon>Ecdysozoa</taxon>
        <taxon>Arthropoda</taxon>
        <taxon>Chelicerata</taxon>
        <taxon>Arachnida</taxon>
        <taxon>Araneae</taxon>
        <taxon>Araneomorphae</taxon>
        <taxon>Entelegynae</taxon>
        <taxon>Araneoidea</taxon>
        <taxon>Araneidae</taxon>
        <taxon>Araneus</taxon>
    </lineage>
</organism>
<feature type="domain" description="Sulfotransferase" evidence="3">
    <location>
        <begin position="33"/>
        <end position="280"/>
    </location>
</feature>
<comment type="caution">
    <text evidence="4">The sequence shown here is derived from an EMBL/GenBank/DDBJ whole genome shotgun (WGS) entry which is preliminary data.</text>
</comment>
<dbReference type="AlphaFoldDB" id="A0A4Y1ZML0"/>
<gene>
    <name evidence="4" type="primary">Sult1b1_7</name>
    <name evidence="4" type="ORF">AVEN_160211_1</name>
</gene>
<proteinExistence type="inferred from homology"/>
<evidence type="ECO:0000259" key="3">
    <source>
        <dbReference type="Pfam" id="PF00685"/>
    </source>
</evidence>
<dbReference type="InterPro" id="IPR000863">
    <property type="entry name" value="Sulfotransferase_dom"/>
</dbReference>
<dbReference type="EMBL" id="BGPR01075859">
    <property type="protein sequence ID" value="GBL57678.1"/>
    <property type="molecule type" value="Genomic_DNA"/>
</dbReference>
<evidence type="ECO:0000256" key="1">
    <source>
        <dbReference type="ARBA" id="ARBA00005771"/>
    </source>
</evidence>
<evidence type="ECO:0000313" key="5">
    <source>
        <dbReference type="Proteomes" id="UP000499080"/>
    </source>
</evidence>
<accession>A0A4Y1ZML0</accession>
<dbReference type="GO" id="GO:0008146">
    <property type="term" value="F:sulfotransferase activity"/>
    <property type="evidence" value="ECO:0007669"/>
    <property type="project" value="InterPro"/>
</dbReference>
<dbReference type="InterPro" id="IPR027417">
    <property type="entry name" value="P-loop_NTPase"/>
</dbReference>
<dbReference type="OrthoDB" id="6409834at2759"/>
<keyword evidence="2 4" id="KW-0808">Transferase</keyword>
<dbReference type="Gene3D" id="3.40.50.300">
    <property type="entry name" value="P-loop containing nucleotide triphosphate hydrolases"/>
    <property type="match status" value="1"/>
</dbReference>
<evidence type="ECO:0000256" key="2">
    <source>
        <dbReference type="ARBA" id="ARBA00022679"/>
    </source>
</evidence>
<evidence type="ECO:0000313" key="4">
    <source>
        <dbReference type="EMBL" id="GBL57678.1"/>
    </source>
</evidence>
<dbReference type="Pfam" id="PF00685">
    <property type="entry name" value="Sulfotransfer_1"/>
    <property type="match status" value="1"/>
</dbReference>
<keyword evidence="5" id="KW-1185">Reference proteome</keyword>
<protein>
    <submittedName>
        <fullName evidence="4">Sulfotransferase family cytosolic 1B member 1</fullName>
    </submittedName>
</protein>
<dbReference type="PANTHER" id="PTHR11783">
    <property type="entry name" value="SULFOTRANSFERASE SULT"/>
    <property type="match status" value="1"/>
</dbReference>
<reference evidence="4 5" key="1">
    <citation type="journal article" date="2019" name="Sci. Rep.">
        <title>Orb-weaving spider Araneus ventricosus genome elucidates the spidroin gene catalogue.</title>
        <authorList>
            <person name="Kono N."/>
            <person name="Nakamura H."/>
            <person name="Ohtoshi R."/>
            <person name="Moran D.A.P."/>
            <person name="Shinohara A."/>
            <person name="Yoshida Y."/>
            <person name="Fujiwara M."/>
            <person name="Mori M."/>
            <person name="Tomita M."/>
            <person name="Arakawa K."/>
        </authorList>
    </citation>
    <scope>NUCLEOTIDE SEQUENCE [LARGE SCALE GENOMIC DNA]</scope>
</reference>
<sequence>MSRFQVIKGIPFPNVPWFKKENIEGTLEYMPKDGDIIIASYPKTGTTWLQYIVLQIISKGECLPSFNDVLDRVAPFMEMTGPEVIDSLKGLRTYKNHYPYNVVKKNPKSKVLYIYRNPEDTFGSFFHFLENALEAKLNLEEFFEGFLTGDIEYGSYFEHVLSYFNHKDDDNLLLVSYEKLHANPKEAILRIAKFLGEKYYLDLSTDESLLNKIVKNTSFDHLKKNIKFELPHNNPEGSSEKSTNSINLFRKGVVGDGKNLLSAEQMMRLRKKLSEVMKGTEVLKEWIKE</sequence>